<dbReference type="PANTHER" id="PTHR41390:SF1">
    <property type="entry name" value="NADH-UBIQUINONE OXIDOREDUCTASE 213 KDA SUBUNIT"/>
    <property type="match status" value="1"/>
</dbReference>
<feature type="transmembrane region" description="Helical" evidence="1">
    <location>
        <begin position="38"/>
        <end position="60"/>
    </location>
</feature>
<protein>
    <submittedName>
        <fullName evidence="2">Uncharacterized protein</fullName>
    </submittedName>
</protein>
<gene>
    <name evidence="2" type="ORF">BDW02DRAFT_579367</name>
</gene>
<name>A0A6A5KEQ9_9PLEO</name>
<proteinExistence type="predicted"/>
<dbReference type="Proteomes" id="UP000800040">
    <property type="component" value="Unassembled WGS sequence"/>
</dbReference>
<sequence length="263" mass="29240">MESVCGSRCGLCVVCGLCPAMTAQHHPDQLTHPREVAWQAALLGGAAAIPGTAFGAFYGTLRTQTPVLFSIISGAQWFAIGATFWGIRTSMLNHAGLLNWWNLTRGAPLHPHYHLNPSPSDKVRASTVAGALTGFSLGFLFRGPRNVIPGTIMFGLFGWTGQHGYDYLDARNSRGLRAKAELREMGEEKPKANFMHKFAKSKWSPMSVLSDEEYENMMQEKLLRVEAEIALIDDRIEAFRKKAVEMETQRKTEKVQELAQMQK</sequence>
<evidence type="ECO:0000313" key="2">
    <source>
        <dbReference type="EMBL" id="KAF1834680.1"/>
    </source>
</evidence>
<keyword evidence="1" id="KW-0472">Membrane</keyword>
<dbReference type="AlphaFoldDB" id="A0A6A5KEQ9"/>
<keyword evidence="1" id="KW-1133">Transmembrane helix</keyword>
<dbReference type="OrthoDB" id="5565730at2759"/>
<organism evidence="2 3">
    <name type="scientific">Decorospora gaudefroyi</name>
    <dbReference type="NCBI Taxonomy" id="184978"/>
    <lineage>
        <taxon>Eukaryota</taxon>
        <taxon>Fungi</taxon>
        <taxon>Dikarya</taxon>
        <taxon>Ascomycota</taxon>
        <taxon>Pezizomycotina</taxon>
        <taxon>Dothideomycetes</taxon>
        <taxon>Pleosporomycetidae</taxon>
        <taxon>Pleosporales</taxon>
        <taxon>Pleosporineae</taxon>
        <taxon>Pleosporaceae</taxon>
        <taxon>Decorospora</taxon>
    </lineage>
</organism>
<accession>A0A6A5KEQ9</accession>
<feature type="transmembrane region" description="Helical" evidence="1">
    <location>
        <begin position="67"/>
        <end position="87"/>
    </location>
</feature>
<dbReference type="PANTHER" id="PTHR41390">
    <property type="entry name" value="CHROMOSOME 7, WHOLE GENOME SHOTGUN SEQUENCE"/>
    <property type="match status" value="1"/>
</dbReference>
<keyword evidence="3" id="KW-1185">Reference proteome</keyword>
<evidence type="ECO:0000256" key="1">
    <source>
        <dbReference type="SAM" id="Phobius"/>
    </source>
</evidence>
<keyword evidence="1" id="KW-0812">Transmembrane</keyword>
<dbReference type="EMBL" id="ML975298">
    <property type="protein sequence ID" value="KAF1834680.1"/>
    <property type="molecule type" value="Genomic_DNA"/>
</dbReference>
<evidence type="ECO:0000313" key="3">
    <source>
        <dbReference type="Proteomes" id="UP000800040"/>
    </source>
</evidence>
<reference evidence="2" key="1">
    <citation type="submission" date="2020-01" db="EMBL/GenBank/DDBJ databases">
        <authorList>
            <consortium name="DOE Joint Genome Institute"/>
            <person name="Haridas S."/>
            <person name="Albert R."/>
            <person name="Binder M."/>
            <person name="Bloem J."/>
            <person name="Labutti K."/>
            <person name="Salamov A."/>
            <person name="Andreopoulos B."/>
            <person name="Baker S.E."/>
            <person name="Barry K."/>
            <person name="Bills G."/>
            <person name="Bluhm B.H."/>
            <person name="Cannon C."/>
            <person name="Castanera R."/>
            <person name="Culley D.E."/>
            <person name="Daum C."/>
            <person name="Ezra D."/>
            <person name="Gonzalez J.B."/>
            <person name="Henrissat B."/>
            <person name="Kuo A."/>
            <person name="Liang C."/>
            <person name="Lipzen A."/>
            <person name="Lutzoni F."/>
            <person name="Magnuson J."/>
            <person name="Mondo S."/>
            <person name="Nolan M."/>
            <person name="Ohm R."/>
            <person name="Pangilinan J."/>
            <person name="Park H.-J."/>
            <person name="Ramirez L."/>
            <person name="Alfaro M."/>
            <person name="Sun H."/>
            <person name="Tritt A."/>
            <person name="Yoshinaga Y."/>
            <person name="Zwiers L.-H."/>
            <person name="Turgeon B.G."/>
            <person name="Goodwin S.B."/>
            <person name="Spatafora J.W."/>
            <person name="Crous P.W."/>
            <person name="Grigoriev I.V."/>
        </authorList>
    </citation>
    <scope>NUCLEOTIDE SEQUENCE</scope>
    <source>
        <strain evidence="2">P77</strain>
    </source>
</reference>